<protein>
    <submittedName>
        <fullName evidence="1">Uncharacterized protein</fullName>
    </submittedName>
</protein>
<dbReference type="Proteomes" id="UP000033618">
    <property type="component" value="Unassembled WGS sequence"/>
</dbReference>
<comment type="caution">
    <text evidence="1">The sequence shown here is derived from an EMBL/GenBank/DDBJ whole genome shotgun (WGS) entry which is preliminary data.</text>
</comment>
<organism evidence="1 2">
    <name type="scientific">Robbsia andropogonis</name>
    <dbReference type="NCBI Taxonomy" id="28092"/>
    <lineage>
        <taxon>Bacteria</taxon>
        <taxon>Pseudomonadati</taxon>
        <taxon>Pseudomonadota</taxon>
        <taxon>Betaproteobacteria</taxon>
        <taxon>Burkholderiales</taxon>
        <taxon>Burkholderiaceae</taxon>
        <taxon>Robbsia</taxon>
    </lineage>
</organism>
<dbReference type="EMBL" id="LAQU01000002">
    <property type="protein sequence ID" value="KKB64843.1"/>
    <property type="molecule type" value="Genomic_DNA"/>
</dbReference>
<accession>A0A0F5K422</accession>
<evidence type="ECO:0000313" key="2">
    <source>
        <dbReference type="Proteomes" id="UP000033618"/>
    </source>
</evidence>
<proteinExistence type="predicted"/>
<reference evidence="1 2" key="1">
    <citation type="submission" date="2015-03" db="EMBL/GenBank/DDBJ databases">
        <title>Draft Genome Sequence of Burkholderia andropogonis type strain ICMP2807, isolated from Sorghum bicolor.</title>
        <authorList>
            <person name="Lopes-Santos L."/>
            <person name="Castro D.B."/>
            <person name="Ottoboni L.M."/>
            <person name="Park D."/>
            <person name="Weirc B.S."/>
            <person name="Destefano S.A."/>
        </authorList>
    </citation>
    <scope>NUCLEOTIDE SEQUENCE [LARGE SCALE GENOMIC DNA]</scope>
    <source>
        <strain evidence="1 2">ICMP2807</strain>
    </source>
</reference>
<evidence type="ECO:0000313" key="1">
    <source>
        <dbReference type="EMBL" id="KKB64843.1"/>
    </source>
</evidence>
<keyword evidence="2" id="KW-1185">Reference proteome</keyword>
<name>A0A0F5K422_9BURK</name>
<dbReference type="PATRIC" id="fig|28092.6.peg.504"/>
<dbReference type="AlphaFoldDB" id="A0A0F5K422"/>
<sequence>MENSLAISPYALAVYFYGGIQYCFESAPRDMTSMDEVNRKLAEIVWQETGPSNVPISARRDGFLIFDFDKSPNFRQVPSTTFDEKIMRERQELAHQRFQYMNAFLMALHSGIAETMQTGTPVQSPLNPTSYCKAFEQQGLWLITDISISQVKGSNFLAQDIKLAALDHALHVMARCGEVFEDDGLKILALCLTAGNQLTLHQYESAHLIAWSVIEKSLNKVWASLVHELDARNGGHTEMNRDRRRMLLEGHDYTASIVTQMLSFHKKIEDDMLARLDDARRTRNNFAHSLRPVMWDDAARAINTANELISKVVGTKVHCQTAVQWRG</sequence>
<gene>
    <name evidence="1" type="ORF">WM40_02165</name>
</gene>